<sequence>MMEMVWMSFCRRHPTTSGPARRSCFLTSVTTSPPWFSMAARTWQ</sequence>
<name>A0A0A8ZNL7_ARUDO</name>
<dbReference type="EMBL" id="GBRH01258617">
    <property type="protein sequence ID" value="JAD39278.1"/>
    <property type="molecule type" value="Transcribed_RNA"/>
</dbReference>
<protein>
    <submittedName>
        <fullName evidence="1">Uncharacterized protein</fullName>
    </submittedName>
</protein>
<organism evidence="1">
    <name type="scientific">Arundo donax</name>
    <name type="common">Giant reed</name>
    <name type="synonym">Donax arundinaceus</name>
    <dbReference type="NCBI Taxonomy" id="35708"/>
    <lineage>
        <taxon>Eukaryota</taxon>
        <taxon>Viridiplantae</taxon>
        <taxon>Streptophyta</taxon>
        <taxon>Embryophyta</taxon>
        <taxon>Tracheophyta</taxon>
        <taxon>Spermatophyta</taxon>
        <taxon>Magnoliopsida</taxon>
        <taxon>Liliopsida</taxon>
        <taxon>Poales</taxon>
        <taxon>Poaceae</taxon>
        <taxon>PACMAD clade</taxon>
        <taxon>Arundinoideae</taxon>
        <taxon>Arundineae</taxon>
        <taxon>Arundo</taxon>
    </lineage>
</organism>
<accession>A0A0A8ZNL7</accession>
<reference evidence="1" key="1">
    <citation type="submission" date="2014-09" db="EMBL/GenBank/DDBJ databases">
        <authorList>
            <person name="Magalhaes I.L.F."/>
            <person name="Oliveira U."/>
            <person name="Santos F.R."/>
            <person name="Vidigal T.H.D.A."/>
            <person name="Brescovit A.D."/>
            <person name="Santos A.J."/>
        </authorList>
    </citation>
    <scope>NUCLEOTIDE SEQUENCE</scope>
    <source>
        <tissue evidence="1">Shoot tissue taken approximately 20 cm above the soil surface</tissue>
    </source>
</reference>
<evidence type="ECO:0000313" key="1">
    <source>
        <dbReference type="EMBL" id="JAD39278.1"/>
    </source>
</evidence>
<dbReference type="AlphaFoldDB" id="A0A0A8ZNL7"/>
<reference evidence="1" key="2">
    <citation type="journal article" date="2015" name="Data Brief">
        <title>Shoot transcriptome of the giant reed, Arundo donax.</title>
        <authorList>
            <person name="Barrero R.A."/>
            <person name="Guerrero F.D."/>
            <person name="Moolhuijzen P."/>
            <person name="Goolsby J.A."/>
            <person name="Tidwell J."/>
            <person name="Bellgard S.E."/>
            <person name="Bellgard M.I."/>
        </authorList>
    </citation>
    <scope>NUCLEOTIDE SEQUENCE</scope>
    <source>
        <tissue evidence="1">Shoot tissue taken approximately 20 cm above the soil surface</tissue>
    </source>
</reference>
<proteinExistence type="predicted"/>